<feature type="transmembrane region" description="Helical" evidence="7">
    <location>
        <begin position="265"/>
        <end position="289"/>
    </location>
</feature>
<evidence type="ECO:0000256" key="1">
    <source>
        <dbReference type="ARBA" id="ARBA00004651"/>
    </source>
</evidence>
<evidence type="ECO:0000313" key="10">
    <source>
        <dbReference type="Proteomes" id="UP000552097"/>
    </source>
</evidence>
<sequence>MRNRGGTAREQFAARRDIVRLLPRAGRRLVAGLVAVNLVLGCLPVVFTVATAMVLGRVPAAVDAGLDSGAWDSLVTLFGVAAGAFVARQLISPAERAMAELMTRRIDGQVYDELMAASLRSPGLGPLEDQQALDALRTAAREVEFGVQSPGRAATGLLALIARYTELTGSAIAVGVVFSWPAAVALVATVMLFRHGQRGGLRRYAKTRSLLAADQREIDYLRELAGGAAAGKEIRVFGLAGWLRQRLRDTHLRFLEPLWAERRRIYLWPFVWFSVAGLTVTGVVFAVVGATAHEMTLTGFVLTATATLSLLRLAEHYPEADLPTAIGMRAYDSVRRFAEHVDAHEEDSGPVRRQTVPEPVAAIRFEQVGFRYPGHQRMIFDGLDLTILVGRCTAIVGVNGAGKTTLVKLLARLYEPTAGRITLDGVDIRAFPVEEWRARLSVIFQDFVRYESSVADNVGLGAVGFLDDRAGIREVVDSVGLAEVVDRLPRGLDTRLARHLTDGTELSGGQWQRVALARALFALRHGSRVVVLDEPTASLDVRAETGFFEEFAGLAEGATTLLISHRFSTVRHADLIVVLEHGRVTEQGGHEDLLARDGRYAELFRLQADRFVDTPDTVRAVEGAVR</sequence>
<feature type="domain" description="ABC transporter" evidence="8">
    <location>
        <begin position="363"/>
        <end position="606"/>
    </location>
</feature>
<evidence type="ECO:0000259" key="8">
    <source>
        <dbReference type="PROSITE" id="PS50893"/>
    </source>
</evidence>
<dbReference type="EMBL" id="JACHMO010000001">
    <property type="protein sequence ID" value="MBB5800937.1"/>
    <property type="molecule type" value="Genomic_DNA"/>
</dbReference>
<dbReference type="PROSITE" id="PS00211">
    <property type="entry name" value="ABC_TRANSPORTER_1"/>
    <property type="match status" value="1"/>
</dbReference>
<keyword evidence="10" id="KW-1185">Reference proteome</keyword>
<evidence type="ECO:0000313" key="9">
    <source>
        <dbReference type="EMBL" id="MBB5800937.1"/>
    </source>
</evidence>
<dbReference type="InterPro" id="IPR036640">
    <property type="entry name" value="ABC1_TM_sf"/>
</dbReference>
<dbReference type="GO" id="GO:0016887">
    <property type="term" value="F:ATP hydrolysis activity"/>
    <property type="evidence" value="ECO:0007669"/>
    <property type="project" value="InterPro"/>
</dbReference>
<feature type="transmembrane region" description="Helical" evidence="7">
    <location>
        <begin position="29"/>
        <end position="54"/>
    </location>
</feature>
<accession>A0A7W9LYS2</accession>
<dbReference type="AlphaFoldDB" id="A0A7W9LYS2"/>
<dbReference type="PROSITE" id="PS50893">
    <property type="entry name" value="ABC_TRANSPORTER_2"/>
    <property type="match status" value="1"/>
</dbReference>
<dbReference type="InterPro" id="IPR003439">
    <property type="entry name" value="ABC_transporter-like_ATP-bd"/>
</dbReference>
<dbReference type="InterPro" id="IPR027417">
    <property type="entry name" value="P-loop_NTPase"/>
</dbReference>
<feature type="transmembrane region" description="Helical" evidence="7">
    <location>
        <begin position="171"/>
        <end position="193"/>
    </location>
</feature>
<protein>
    <submittedName>
        <fullName evidence="9">ATP-binding cassette subfamily B protein</fullName>
    </submittedName>
</protein>
<dbReference type="RefSeq" id="WP_184916122.1">
    <property type="nucleotide sequence ID" value="NZ_JACHMO010000001.1"/>
</dbReference>
<keyword evidence="4 9" id="KW-0067">ATP-binding</keyword>
<evidence type="ECO:0000256" key="3">
    <source>
        <dbReference type="ARBA" id="ARBA00022741"/>
    </source>
</evidence>
<dbReference type="GO" id="GO:0005886">
    <property type="term" value="C:plasma membrane"/>
    <property type="evidence" value="ECO:0007669"/>
    <property type="project" value="UniProtKB-SubCell"/>
</dbReference>
<dbReference type="InterPro" id="IPR017871">
    <property type="entry name" value="ABC_transporter-like_CS"/>
</dbReference>
<evidence type="ECO:0000256" key="7">
    <source>
        <dbReference type="SAM" id="Phobius"/>
    </source>
</evidence>
<dbReference type="SMART" id="SM00382">
    <property type="entry name" value="AAA"/>
    <property type="match status" value="1"/>
</dbReference>
<dbReference type="PANTHER" id="PTHR24221:SF646">
    <property type="entry name" value="HAEMOLYSIN SECRETION ATP-BINDING PROTEIN"/>
    <property type="match status" value="1"/>
</dbReference>
<dbReference type="GO" id="GO:0034040">
    <property type="term" value="F:ATPase-coupled lipid transmembrane transporter activity"/>
    <property type="evidence" value="ECO:0007669"/>
    <property type="project" value="TreeGrafter"/>
</dbReference>
<dbReference type="SUPFAM" id="SSF52540">
    <property type="entry name" value="P-loop containing nucleoside triphosphate hydrolases"/>
    <property type="match status" value="1"/>
</dbReference>
<dbReference type="Gene3D" id="3.40.50.300">
    <property type="entry name" value="P-loop containing nucleotide triphosphate hydrolases"/>
    <property type="match status" value="1"/>
</dbReference>
<dbReference type="Proteomes" id="UP000552097">
    <property type="component" value="Unassembled WGS sequence"/>
</dbReference>
<evidence type="ECO:0000256" key="6">
    <source>
        <dbReference type="ARBA" id="ARBA00023136"/>
    </source>
</evidence>
<keyword evidence="5 7" id="KW-1133">Transmembrane helix</keyword>
<comment type="subcellular location">
    <subcellularLocation>
        <location evidence="1">Cell membrane</location>
        <topology evidence="1">Multi-pass membrane protein</topology>
    </subcellularLocation>
</comment>
<gene>
    <name evidence="9" type="ORF">F4560_000705</name>
</gene>
<comment type="caution">
    <text evidence="9">The sequence shown here is derived from an EMBL/GenBank/DDBJ whole genome shotgun (WGS) entry which is preliminary data.</text>
</comment>
<evidence type="ECO:0000256" key="4">
    <source>
        <dbReference type="ARBA" id="ARBA00022840"/>
    </source>
</evidence>
<dbReference type="Pfam" id="PF00005">
    <property type="entry name" value="ABC_tran"/>
    <property type="match status" value="1"/>
</dbReference>
<dbReference type="InterPro" id="IPR003593">
    <property type="entry name" value="AAA+_ATPase"/>
</dbReference>
<keyword evidence="2 7" id="KW-0812">Transmembrane</keyword>
<evidence type="ECO:0000256" key="2">
    <source>
        <dbReference type="ARBA" id="ARBA00022692"/>
    </source>
</evidence>
<evidence type="ECO:0000256" key="5">
    <source>
        <dbReference type="ARBA" id="ARBA00022989"/>
    </source>
</evidence>
<dbReference type="InterPro" id="IPR039421">
    <property type="entry name" value="Type_1_exporter"/>
</dbReference>
<reference evidence="9 10" key="1">
    <citation type="submission" date="2020-08" db="EMBL/GenBank/DDBJ databases">
        <title>Sequencing the genomes of 1000 actinobacteria strains.</title>
        <authorList>
            <person name="Klenk H.-P."/>
        </authorList>
    </citation>
    <scope>NUCLEOTIDE SEQUENCE [LARGE SCALE GENOMIC DNA]</scope>
    <source>
        <strain evidence="9 10">DSM 45486</strain>
    </source>
</reference>
<keyword evidence="6 7" id="KW-0472">Membrane</keyword>
<dbReference type="PANTHER" id="PTHR24221">
    <property type="entry name" value="ATP-BINDING CASSETTE SUB-FAMILY B"/>
    <property type="match status" value="1"/>
</dbReference>
<keyword evidence="3" id="KW-0547">Nucleotide-binding</keyword>
<organism evidence="9 10">
    <name type="scientific">Saccharothrix ecbatanensis</name>
    <dbReference type="NCBI Taxonomy" id="1105145"/>
    <lineage>
        <taxon>Bacteria</taxon>
        <taxon>Bacillati</taxon>
        <taxon>Actinomycetota</taxon>
        <taxon>Actinomycetes</taxon>
        <taxon>Pseudonocardiales</taxon>
        <taxon>Pseudonocardiaceae</taxon>
        <taxon>Saccharothrix</taxon>
    </lineage>
</organism>
<dbReference type="Gene3D" id="1.20.1560.10">
    <property type="entry name" value="ABC transporter type 1, transmembrane domain"/>
    <property type="match status" value="1"/>
</dbReference>
<proteinExistence type="predicted"/>
<dbReference type="GO" id="GO:0005524">
    <property type="term" value="F:ATP binding"/>
    <property type="evidence" value="ECO:0007669"/>
    <property type="project" value="UniProtKB-KW"/>
</dbReference>
<dbReference type="SUPFAM" id="SSF90123">
    <property type="entry name" value="ABC transporter transmembrane region"/>
    <property type="match status" value="1"/>
</dbReference>
<name>A0A7W9LYS2_9PSEU</name>